<reference evidence="1 2" key="1">
    <citation type="submission" date="2009-03" db="EMBL/GenBank/DDBJ databases">
        <title>Comparison of the complete genome sequences of Rhodococcus erythropolis PR4 and Rhodococcus opacus B4.</title>
        <authorList>
            <person name="Takarada H."/>
            <person name="Sekine M."/>
            <person name="Hosoyama A."/>
            <person name="Yamada R."/>
            <person name="Fujisawa T."/>
            <person name="Omata S."/>
            <person name="Shimizu A."/>
            <person name="Tsukatani N."/>
            <person name="Tanikawa S."/>
            <person name="Fujita N."/>
            <person name="Harayama S."/>
        </authorList>
    </citation>
    <scope>NUCLEOTIDE SEQUENCE [LARGE SCALE GENOMIC DNA]</scope>
    <source>
        <strain evidence="1 2">B4</strain>
        <plasmid evidence="1 2">pROB01</plasmid>
    </source>
</reference>
<dbReference type="HOGENOM" id="CLU_2846991_0_0_11"/>
<evidence type="ECO:0000313" key="1">
    <source>
        <dbReference type="EMBL" id="BAH56002.1"/>
    </source>
</evidence>
<gene>
    <name evidence="1" type="ordered locus">ROP_pROB01-05030</name>
</gene>
<dbReference type="EMBL" id="AP011116">
    <property type="protein sequence ID" value="BAH56002.1"/>
    <property type="molecule type" value="Genomic_DNA"/>
</dbReference>
<accession>C1BCE7</accession>
<dbReference type="Proteomes" id="UP000002212">
    <property type="component" value="Plasmid pROB01"/>
</dbReference>
<geneLocation type="plasmid" evidence="1 2">
    <name>pROB01</name>
</geneLocation>
<proteinExistence type="predicted"/>
<dbReference type="PATRIC" id="fig|632772.20.peg.8258"/>
<name>C1BCE7_RHOOB</name>
<keyword evidence="1" id="KW-0614">Plasmid</keyword>
<organism evidence="1 2">
    <name type="scientific">Rhodococcus opacus (strain B4)</name>
    <dbReference type="NCBI Taxonomy" id="632772"/>
    <lineage>
        <taxon>Bacteria</taxon>
        <taxon>Bacillati</taxon>
        <taxon>Actinomycetota</taxon>
        <taxon>Actinomycetes</taxon>
        <taxon>Mycobacteriales</taxon>
        <taxon>Nocardiaceae</taxon>
        <taxon>Rhodococcus</taxon>
    </lineage>
</organism>
<evidence type="ECO:0000313" key="2">
    <source>
        <dbReference type="Proteomes" id="UP000002212"/>
    </source>
</evidence>
<sequence length="65" mass="6636">MARTIVARGLHDECRHGCTELALMLVDGRKATDADGGAVGAAMPTGGPERGCSPRSVTIVDLTLG</sequence>
<dbReference type="KEGG" id="rop:ROP_pROB01-05030"/>
<dbReference type="AlphaFoldDB" id="C1BCE7"/>
<protein>
    <submittedName>
        <fullName evidence="1">Uncharacterized protein</fullName>
    </submittedName>
</protein>